<dbReference type="InterPro" id="IPR000436">
    <property type="entry name" value="Sushi_SCR_CCP_dom"/>
</dbReference>
<sequence>MEKVLFLLFLNRSFGQRNNRVFEILLSEDSEEIFIPKIEFCDIPSAPNNSEYYCSHRFFLHSKCTLSCEQGFLLQKSRARFSPSTSELISYSSMSKICTKRRKFSIDSPSISSNLTDDESSGDTEDEYYWMPSSFEFDINQNLFYEVGSCLKSPCEDLPLSPSFYKNYGSLSCSAEDNITCTVSCANGMILNTIENNTETLFCDRASGNWIGSYNQTFNCVSPEEGSAEPEYKQVNYTKIEESIDEMVKIINELNQFDKESSSNDYQLSILMVILWICIFAI</sequence>
<dbReference type="EMBL" id="OU015567">
    <property type="protein sequence ID" value="CAG5112928.1"/>
    <property type="molecule type" value="Genomic_DNA"/>
</dbReference>
<dbReference type="Gene3D" id="2.10.70.10">
    <property type="entry name" value="Complement Module, domain 1"/>
    <property type="match status" value="1"/>
</dbReference>
<name>A0ABN7T522_OIKDI</name>
<reference evidence="2 3" key="1">
    <citation type="submission" date="2021-04" db="EMBL/GenBank/DDBJ databases">
        <authorList>
            <person name="Bliznina A."/>
        </authorList>
    </citation>
    <scope>NUCLEOTIDE SEQUENCE [LARGE SCALE GENOMIC DNA]</scope>
</reference>
<organism evidence="2 3">
    <name type="scientific">Oikopleura dioica</name>
    <name type="common">Tunicate</name>
    <dbReference type="NCBI Taxonomy" id="34765"/>
    <lineage>
        <taxon>Eukaryota</taxon>
        <taxon>Metazoa</taxon>
        <taxon>Chordata</taxon>
        <taxon>Tunicata</taxon>
        <taxon>Appendicularia</taxon>
        <taxon>Copelata</taxon>
        <taxon>Oikopleuridae</taxon>
        <taxon>Oikopleura</taxon>
    </lineage>
</organism>
<gene>
    <name evidence="2" type="ORF">OKIOD_LOCUS15857</name>
</gene>
<evidence type="ECO:0000256" key="1">
    <source>
        <dbReference type="ARBA" id="ARBA00023157"/>
    </source>
</evidence>
<evidence type="ECO:0000313" key="2">
    <source>
        <dbReference type="EMBL" id="CAG5112928.1"/>
    </source>
</evidence>
<dbReference type="SUPFAM" id="SSF57535">
    <property type="entry name" value="Complement control module/SCR domain"/>
    <property type="match status" value="1"/>
</dbReference>
<keyword evidence="3" id="KW-1185">Reference proteome</keyword>
<keyword evidence="1" id="KW-1015">Disulfide bond</keyword>
<proteinExistence type="predicted"/>
<dbReference type="CDD" id="cd00033">
    <property type="entry name" value="CCP"/>
    <property type="match status" value="1"/>
</dbReference>
<accession>A0ABN7T522</accession>
<evidence type="ECO:0000313" key="3">
    <source>
        <dbReference type="Proteomes" id="UP001158576"/>
    </source>
</evidence>
<dbReference type="Proteomes" id="UP001158576">
    <property type="component" value="Chromosome 2"/>
</dbReference>
<dbReference type="InterPro" id="IPR035976">
    <property type="entry name" value="Sushi/SCR/CCP_sf"/>
</dbReference>
<protein>
    <submittedName>
        <fullName evidence="2">Oidioi.mRNA.OKI2018_I69.chr2.g7092.t1.cds</fullName>
    </submittedName>
</protein>